<evidence type="ECO:0008006" key="5">
    <source>
        <dbReference type="Google" id="ProtNLM"/>
    </source>
</evidence>
<dbReference type="PANTHER" id="PTHR35401:SF2">
    <property type="entry name" value="ABC-TYPE TRANSPORT SYSTEM"/>
    <property type="match status" value="1"/>
</dbReference>
<dbReference type="InterPro" id="IPR010985">
    <property type="entry name" value="Ribbon_hlx_hlx"/>
</dbReference>
<dbReference type="PANTHER" id="PTHR35401">
    <property type="entry name" value="COPG FAMILY HELIX-TURN-HELIX PROTEIN-RELATED-RELATED"/>
    <property type="match status" value="1"/>
</dbReference>
<dbReference type="Gene3D" id="1.20.5.780">
    <property type="entry name" value="Single helix bin"/>
    <property type="match status" value="1"/>
</dbReference>
<accession>A0A211ZQU0</accession>
<evidence type="ECO:0000256" key="2">
    <source>
        <dbReference type="ARBA" id="ARBA00049988"/>
    </source>
</evidence>
<dbReference type="AlphaFoldDB" id="A0A211ZQU0"/>
<dbReference type="GO" id="GO:0006355">
    <property type="term" value="P:regulation of DNA-templated transcription"/>
    <property type="evidence" value="ECO:0007669"/>
    <property type="project" value="InterPro"/>
</dbReference>
<dbReference type="OrthoDB" id="7569726at2"/>
<evidence type="ECO:0000313" key="3">
    <source>
        <dbReference type="EMBL" id="OWJ67554.1"/>
    </source>
</evidence>
<keyword evidence="4" id="KW-1185">Reference proteome</keyword>
<comment type="similarity">
    <text evidence="2">Belongs to the TacA antitoxin family.</text>
</comment>
<name>A0A211ZQU0_9PROT</name>
<reference evidence="4" key="1">
    <citation type="submission" date="2017-05" db="EMBL/GenBank/DDBJ databases">
        <authorList>
            <person name="Macchi M."/>
            <person name="Festa S."/>
            <person name="Coppotelli B.M."/>
            <person name="Morelli I.S."/>
        </authorList>
    </citation>
    <scope>NUCLEOTIDE SEQUENCE [LARGE SCALE GENOMIC DNA]</scope>
    <source>
        <strain evidence="4">I</strain>
    </source>
</reference>
<dbReference type="EMBL" id="NHON01000012">
    <property type="protein sequence ID" value="OWJ67554.1"/>
    <property type="molecule type" value="Genomic_DNA"/>
</dbReference>
<dbReference type="SUPFAM" id="SSF47598">
    <property type="entry name" value="Ribbon-helix-helix"/>
    <property type="match status" value="1"/>
</dbReference>
<organism evidence="3 4">
    <name type="scientific">Inquilinus limosus</name>
    <dbReference type="NCBI Taxonomy" id="171674"/>
    <lineage>
        <taxon>Bacteria</taxon>
        <taxon>Pseudomonadati</taxon>
        <taxon>Pseudomonadota</taxon>
        <taxon>Alphaproteobacteria</taxon>
        <taxon>Rhodospirillales</taxon>
        <taxon>Rhodospirillaceae</taxon>
        <taxon>Inquilinus</taxon>
    </lineage>
</organism>
<dbReference type="RefSeq" id="WP_088150693.1">
    <property type="nucleotide sequence ID" value="NZ_NHON01000012.1"/>
</dbReference>
<keyword evidence="1" id="KW-1277">Toxin-antitoxin system</keyword>
<dbReference type="Pfam" id="PF08681">
    <property type="entry name" value="TacA1"/>
    <property type="match status" value="1"/>
</dbReference>
<dbReference type="Proteomes" id="UP000196655">
    <property type="component" value="Unassembled WGS sequence"/>
</dbReference>
<proteinExistence type="inferred from homology"/>
<evidence type="ECO:0000256" key="1">
    <source>
        <dbReference type="ARBA" id="ARBA00022649"/>
    </source>
</evidence>
<protein>
    <recommendedName>
        <fullName evidence="5">DUF1778 domain-containing protein</fullName>
    </recommendedName>
</protein>
<gene>
    <name evidence="3" type="ORF">BWR60_09115</name>
</gene>
<sequence length="100" mass="11296">MTNAATKTSRNRTRSERLEARVTAEQKNLIERAAALQGRTVTDFVLTSVQDAARRAIEEHQQLELSVRDSEAFVDALLNPKPVGDRLRETVRRYRETTGG</sequence>
<evidence type="ECO:0000313" key="4">
    <source>
        <dbReference type="Proteomes" id="UP000196655"/>
    </source>
</evidence>
<dbReference type="InterPro" id="IPR014795">
    <property type="entry name" value="TacA_1-like"/>
</dbReference>
<comment type="caution">
    <text evidence="3">The sequence shown here is derived from an EMBL/GenBank/DDBJ whole genome shotgun (WGS) entry which is preliminary data.</text>
</comment>